<dbReference type="Proteomes" id="UP000254410">
    <property type="component" value="Chromosome"/>
</dbReference>
<name>A0A3G6YJJ2_ACIPI</name>
<dbReference type="EMBL" id="CP033540">
    <property type="protein sequence ID" value="AZC00075.1"/>
    <property type="molecule type" value="Genomic_DNA"/>
</dbReference>
<organism evidence="2 3">
    <name type="scientific">Acinetobacter pittii</name>
    <name type="common">Acinetobacter genomosp. 3</name>
    <dbReference type="NCBI Taxonomy" id="48296"/>
    <lineage>
        <taxon>Bacteria</taxon>
        <taxon>Pseudomonadati</taxon>
        <taxon>Pseudomonadota</taxon>
        <taxon>Gammaproteobacteria</taxon>
        <taxon>Moraxellales</taxon>
        <taxon>Moraxellaceae</taxon>
        <taxon>Acinetobacter</taxon>
        <taxon>Acinetobacter calcoaceticus/baumannii complex</taxon>
    </lineage>
</organism>
<evidence type="ECO:0000256" key="1">
    <source>
        <dbReference type="SAM" id="MobiDB-lite"/>
    </source>
</evidence>
<sequence length="59" mass="6896">MTKRLSDFKIENRKPRSAMAGQPLSIPFDDNEATKRVVMHSAKRVIQQHKKEIQELAYK</sequence>
<dbReference type="AlphaFoldDB" id="A0A3G6YJJ2"/>
<reference evidence="2 3" key="2">
    <citation type="submission" date="2018-12" db="EMBL/GenBank/DDBJ databases">
        <title>Molecular Epidemiology of Emerging Carbapenem-Resistance in Acinetobacter nosocomialis and Acinetobacter pittii in Taiwan, 2010-2014.</title>
        <authorList>
            <person name="Huang W.-C."/>
            <person name="Wang H.-Y."/>
            <person name="Lai J.-F."/>
            <person name="Lauderdale T.-L."/>
            <person name="Sytwu H.-K."/>
        </authorList>
    </citation>
    <scope>NUCLEOTIDE SEQUENCE [LARGE SCALE GENOMIC DNA]</scope>
    <source>
        <strain evidence="2 3">2014S06-099</strain>
    </source>
</reference>
<feature type="region of interest" description="Disordered" evidence="1">
    <location>
        <begin position="1"/>
        <end position="27"/>
    </location>
</feature>
<proteinExistence type="predicted"/>
<evidence type="ECO:0000313" key="3">
    <source>
        <dbReference type="Proteomes" id="UP000254410"/>
    </source>
</evidence>
<reference evidence="2 3" key="1">
    <citation type="submission" date="2018-11" db="EMBL/GenBank/DDBJ databases">
        <authorList>
            <person name="Kuo S.-C."/>
            <person name="Chen F.-J."/>
            <person name="Liao Y.-C."/>
        </authorList>
    </citation>
    <scope>NUCLEOTIDE SEQUENCE [LARGE SCALE GENOMIC DNA]</scope>
    <source>
        <strain evidence="2 3">2014S06-099</strain>
    </source>
</reference>
<gene>
    <name evidence="2" type="ORF">DKE52_002895</name>
</gene>
<protein>
    <submittedName>
        <fullName evidence="2">Uncharacterized protein</fullName>
    </submittedName>
</protein>
<evidence type="ECO:0000313" key="2">
    <source>
        <dbReference type="EMBL" id="AZC00075.1"/>
    </source>
</evidence>
<accession>A0A3G6YJJ2</accession>
<feature type="compositionally biased region" description="Basic and acidic residues" evidence="1">
    <location>
        <begin position="1"/>
        <end position="14"/>
    </location>
</feature>